<dbReference type="GeneID" id="18763240"/>
<accession>K1XPW9</accession>
<feature type="compositionally biased region" description="Polar residues" evidence="1">
    <location>
        <begin position="332"/>
        <end position="358"/>
    </location>
</feature>
<feature type="compositionally biased region" description="Basic and acidic residues" evidence="1">
    <location>
        <begin position="78"/>
        <end position="88"/>
    </location>
</feature>
<feature type="region of interest" description="Disordered" evidence="1">
    <location>
        <begin position="675"/>
        <end position="700"/>
    </location>
</feature>
<dbReference type="EMBL" id="JH921445">
    <property type="protein sequence ID" value="EKD14584.1"/>
    <property type="molecule type" value="Genomic_DNA"/>
</dbReference>
<dbReference type="HOGENOM" id="CLU_343567_0_0_1"/>
<evidence type="ECO:0000313" key="3">
    <source>
        <dbReference type="Proteomes" id="UP000006753"/>
    </source>
</evidence>
<feature type="region of interest" description="Disordered" evidence="1">
    <location>
        <begin position="1"/>
        <end position="32"/>
    </location>
</feature>
<feature type="compositionally biased region" description="Polar residues" evidence="1">
    <location>
        <begin position="49"/>
        <end position="63"/>
    </location>
</feature>
<feature type="compositionally biased region" description="Polar residues" evidence="1">
    <location>
        <begin position="291"/>
        <end position="303"/>
    </location>
</feature>
<dbReference type="OMA" id="PPDNFMS"/>
<feature type="region of interest" description="Disordered" evidence="1">
    <location>
        <begin position="433"/>
        <end position="456"/>
    </location>
</feature>
<feature type="compositionally biased region" description="Polar residues" evidence="1">
    <location>
        <begin position="7"/>
        <end position="23"/>
    </location>
</feature>
<feature type="region of interest" description="Disordered" evidence="1">
    <location>
        <begin position="48"/>
        <end position="116"/>
    </location>
</feature>
<proteinExistence type="predicted"/>
<evidence type="ECO:0000313" key="2">
    <source>
        <dbReference type="EMBL" id="EKD14584.1"/>
    </source>
</evidence>
<dbReference type="Proteomes" id="UP000006753">
    <property type="component" value="Unassembled WGS sequence"/>
</dbReference>
<dbReference type="RefSeq" id="XP_007295194.1">
    <property type="nucleotide sequence ID" value="XM_007295132.1"/>
</dbReference>
<feature type="region of interest" description="Disordered" evidence="1">
    <location>
        <begin position="531"/>
        <end position="589"/>
    </location>
</feature>
<dbReference type="KEGG" id="mbe:MBM_07305"/>
<feature type="region of interest" description="Disordered" evidence="1">
    <location>
        <begin position="332"/>
        <end position="418"/>
    </location>
</feature>
<feature type="region of interest" description="Disordered" evidence="1">
    <location>
        <begin position="482"/>
        <end position="518"/>
    </location>
</feature>
<dbReference type="OrthoDB" id="5417386at2759"/>
<dbReference type="InParanoid" id="K1XPW9"/>
<reference evidence="2 3" key="1">
    <citation type="journal article" date="2012" name="BMC Genomics">
        <title>Sequencing the genome of Marssonina brunnea reveals fungus-poplar co-evolution.</title>
        <authorList>
            <person name="Zhu S."/>
            <person name="Cao Y.-Z."/>
            <person name="Jiang C."/>
            <person name="Tan B.-Y."/>
            <person name="Wang Z."/>
            <person name="Feng S."/>
            <person name="Zhang L."/>
            <person name="Su X.-H."/>
            <person name="Brejova B."/>
            <person name="Vinar T."/>
            <person name="Xu M."/>
            <person name="Wang M.-X."/>
            <person name="Zhang S.-G."/>
            <person name="Huang M.-R."/>
            <person name="Wu R."/>
            <person name="Zhou Y."/>
        </authorList>
    </citation>
    <scope>NUCLEOTIDE SEQUENCE [LARGE SCALE GENOMIC DNA]</scope>
    <source>
        <strain evidence="2 3">MB_m1</strain>
    </source>
</reference>
<keyword evidence="3" id="KW-1185">Reference proteome</keyword>
<organism evidence="2 3">
    <name type="scientific">Marssonina brunnea f. sp. multigermtubi (strain MB_m1)</name>
    <name type="common">Marssonina leaf spot fungus</name>
    <dbReference type="NCBI Taxonomy" id="1072389"/>
    <lineage>
        <taxon>Eukaryota</taxon>
        <taxon>Fungi</taxon>
        <taxon>Dikarya</taxon>
        <taxon>Ascomycota</taxon>
        <taxon>Pezizomycotina</taxon>
        <taxon>Leotiomycetes</taxon>
        <taxon>Helotiales</taxon>
        <taxon>Drepanopezizaceae</taxon>
        <taxon>Drepanopeziza</taxon>
    </lineage>
</organism>
<dbReference type="AlphaFoldDB" id="K1XPW9"/>
<dbReference type="eggNOG" id="ENOG502RJSR">
    <property type="taxonomic scope" value="Eukaryota"/>
</dbReference>
<evidence type="ECO:0000256" key="1">
    <source>
        <dbReference type="SAM" id="MobiDB-lite"/>
    </source>
</evidence>
<feature type="region of interest" description="Disordered" evidence="1">
    <location>
        <begin position="792"/>
        <end position="824"/>
    </location>
</feature>
<sequence>MRRTAEIRQSSPEGMRTSISSIEAPSLPSLPFEKESSVLVSREVLVSSNRAPTASLLQPTTKNAHVPSVTPVAASGSDLHDWDSKSPEKSWMLSRTPGSIKRGSREPGQARSGRESMKALSDFLMTKDPPPTNLMSIPAEEERDLTSLKKGALRFFKKRKRESPRLMKLPDSAVAAHTRSGSRHIAISIPMEYAHVQEAAPTTPLRQFPSRPPTPSTKSTTEQRSAATTLKPVEEVWESASTSLPGDGEETLSGPPSPLNANFSPSILIPFPKPNVRPISGHNPDLARSHSPPSTRNDPQASQKSYIAVSPFEGCNDDLRLNEIRESVETVLSQMSSATSTGHTPGVSSVSMAPTVTPKNPDFPPRSSSIFRTTKNKHDQSTCNSNLINEEEENQVLDGTPNPPPADRPGYSISTSPSLPAELGVAVRGYNASGRPQVVRNGTPKPSESGPLPDAPEGLASLPVIVALPQNVFVPRTSTAAPLRTSSVSHAAPSSKDRAETTAAASRANPNRDGMEESILATRQYRQERVKARKLRDMESLRAQSDSRRPLTESRDNDINVTKDPTQSQAVLTAPRRSSKRGPRGPIKASVNSLSPIMLVADLPPCPETASDLPFRISSIRDLKRTNRTSLKSPPLSATLLQCKSNFTLPLSSFSPYDSDSDVLPPTTSIASNNVRTSITASSRSSAALSTRREERRTRRNVKLREKEMDARLNKMEHDNILLLQTLGGVAESFGTLGRVGMDRLEERRLSGRGRPSDELWSSPTTGEGVDSFMQELRSGGVPLAAPAVRGLGLVHPSPGIPRGRTRGRCSRGEKEDYEDEEEG</sequence>
<gene>
    <name evidence="2" type="ORF">MBM_07305</name>
</gene>
<protein>
    <submittedName>
        <fullName evidence="2">Uncharacterized protein</fullName>
    </submittedName>
</protein>
<feature type="compositionally biased region" description="Basic and acidic residues" evidence="1">
    <location>
        <begin position="691"/>
        <end position="700"/>
    </location>
</feature>
<feature type="region of interest" description="Disordered" evidence="1">
    <location>
        <begin position="201"/>
        <end position="303"/>
    </location>
</feature>
<feature type="compositionally biased region" description="Low complexity" evidence="1">
    <location>
        <begin position="676"/>
        <end position="690"/>
    </location>
</feature>
<name>K1XPW9_MARBU</name>
<feature type="compositionally biased region" description="Basic and acidic residues" evidence="1">
    <location>
        <begin position="531"/>
        <end position="558"/>
    </location>
</feature>
<feature type="compositionally biased region" description="Polar residues" evidence="1">
    <location>
        <begin position="559"/>
        <end position="571"/>
    </location>
</feature>